<sequence>MKRILVTGGLGQIGSNLVPFLRNKYGKENVIVGDIREPSDDVSPFVKLDILDKKSLEKVIDEYDIDTIYHLAAILSAKGEQNPQLAFNVNILGLYNILEVGREFSLERIMVPSSIAAFGPETPKDNTPNDTVLRPRTMYGISKVTGELLGLYYWEKYGLDVRGVRYPGIISWNAMPGGGTTDYAVEIFHYALRGEKYVCFLKEDTVLPMMYMPDAIKALTSLAEAPSENLIHRTDFNVQAMSFAPKDLVEEIRKYIPDFEVEYKPDYRQKIADSWPRSLDDSAARKEWGWKADYDMKSMVKDIIKNLSRKMGVEL</sequence>
<dbReference type="OrthoDB" id="4907at2157"/>
<dbReference type="EMBL" id="CP001941">
    <property type="protein sequence ID" value="ADD08543.1"/>
    <property type="molecule type" value="Genomic_DNA"/>
</dbReference>
<organism evidence="3 4">
    <name type="scientific">Aciduliprofundum boonei (strain DSM 19572 / T469)</name>
    <dbReference type="NCBI Taxonomy" id="439481"/>
    <lineage>
        <taxon>Archaea</taxon>
        <taxon>Methanobacteriati</taxon>
        <taxon>Thermoplasmatota</taxon>
        <taxon>DHVE2 group</taxon>
        <taxon>Candidatus Aciduliprofundum</taxon>
    </lineage>
</organism>
<protein>
    <submittedName>
        <fullName evidence="3">NAD-dependent epimerase/dehydratase</fullName>
    </submittedName>
</protein>
<evidence type="ECO:0000259" key="2">
    <source>
        <dbReference type="Pfam" id="PF01370"/>
    </source>
</evidence>
<comment type="similarity">
    <text evidence="1">Belongs to the NAD(P)-dependent epimerase/dehydratase family.</text>
</comment>
<dbReference type="PANTHER" id="PTHR42687">
    <property type="entry name" value="L-THREONINE 3-DEHYDROGENASE"/>
    <property type="match status" value="1"/>
</dbReference>
<dbReference type="CDD" id="cd05272">
    <property type="entry name" value="TDH_SDR_e"/>
    <property type="match status" value="1"/>
</dbReference>
<dbReference type="PANTHER" id="PTHR42687:SF1">
    <property type="entry name" value="L-THREONINE 3-DEHYDROGENASE, MITOCHONDRIAL"/>
    <property type="match status" value="1"/>
</dbReference>
<accession>B5I9I7</accession>
<dbReference type="InterPro" id="IPR001509">
    <property type="entry name" value="Epimerase_deHydtase"/>
</dbReference>
<dbReference type="RefSeq" id="WP_008082719.1">
    <property type="nucleotide sequence ID" value="NC_013926.1"/>
</dbReference>
<keyword evidence="4" id="KW-1185">Reference proteome</keyword>
<dbReference type="STRING" id="439481.Aboo_0732"/>
<gene>
    <name evidence="3" type="ordered locus">Aboo_0732</name>
</gene>
<dbReference type="eggNOG" id="arCOG04468">
    <property type="taxonomic scope" value="Archaea"/>
</dbReference>
<dbReference type="InterPro" id="IPR036291">
    <property type="entry name" value="NAD(P)-bd_dom_sf"/>
</dbReference>
<dbReference type="FunFam" id="3.40.50.720:FF:000077">
    <property type="entry name" value="L-threonine 3-dehydrogenase, mitochondrial"/>
    <property type="match status" value="1"/>
</dbReference>
<dbReference type="SUPFAM" id="SSF51735">
    <property type="entry name" value="NAD(P)-binding Rossmann-fold domains"/>
    <property type="match status" value="1"/>
</dbReference>
<name>B5I9I7_ACIB4</name>
<dbReference type="InterPro" id="IPR051225">
    <property type="entry name" value="NAD(P)_epim/dehydratase"/>
</dbReference>
<dbReference type="AlphaFoldDB" id="B5I9I7"/>
<proteinExistence type="inferred from homology"/>
<evidence type="ECO:0000313" key="4">
    <source>
        <dbReference type="Proteomes" id="UP000001400"/>
    </source>
</evidence>
<evidence type="ECO:0000256" key="1">
    <source>
        <dbReference type="ARBA" id="ARBA00007637"/>
    </source>
</evidence>
<evidence type="ECO:0000313" key="3">
    <source>
        <dbReference type="EMBL" id="ADD08543.1"/>
    </source>
</evidence>
<dbReference type="Proteomes" id="UP000001400">
    <property type="component" value="Chromosome"/>
</dbReference>
<dbReference type="HOGENOM" id="CLU_007383_19_1_2"/>
<reference evidence="3" key="1">
    <citation type="submission" date="2010-02" db="EMBL/GenBank/DDBJ databases">
        <title>Complete sequence of Aciduliprofundum boonei T469.</title>
        <authorList>
            <consortium name="US DOE Joint Genome Institute"/>
            <person name="Lucas S."/>
            <person name="Copeland A."/>
            <person name="Lapidus A."/>
            <person name="Cheng J.-F."/>
            <person name="Bruce D."/>
            <person name="Goodwin L."/>
            <person name="Pitluck S."/>
            <person name="Saunders E."/>
            <person name="Detter J.C."/>
            <person name="Han C."/>
            <person name="Tapia R."/>
            <person name="Land M."/>
            <person name="Hauser L."/>
            <person name="Kyrpides N."/>
            <person name="Mikhailova N."/>
            <person name="Flores G."/>
            <person name="Reysenbach A.-L."/>
            <person name="Woyke T."/>
        </authorList>
    </citation>
    <scope>NUCLEOTIDE SEQUENCE</scope>
    <source>
        <strain evidence="3">T469</strain>
    </source>
</reference>
<dbReference type="GO" id="GO:0006567">
    <property type="term" value="P:L-threonine catabolic process"/>
    <property type="evidence" value="ECO:0007669"/>
    <property type="project" value="TreeGrafter"/>
</dbReference>
<dbReference type="Gene3D" id="3.40.50.720">
    <property type="entry name" value="NAD(P)-binding Rossmann-like Domain"/>
    <property type="match status" value="1"/>
</dbReference>
<feature type="domain" description="NAD-dependent epimerase/dehydratase" evidence="2">
    <location>
        <begin position="4"/>
        <end position="230"/>
    </location>
</feature>
<dbReference type="Pfam" id="PF01370">
    <property type="entry name" value="Epimerase"/>
    <property type="match status" value="1"/>
</dbReference>
<dbReference type="GO" id="GO:0008743">
    <property type="term" value="F:L-threonine 3-dehydrogenase activity"/>
    <property type="evidence" value="ECO:0007669"/>
    <property type="project" value="TreeGrafter"/>
</dbReference>
<dbReference type="KEGG" id="abi:Aboo_0732"/>
<dbReference type="GeneID" id="8827678"/>